<name>A0A0C9X0V5_9AGAR</name>
<reference evidence="1 2" key="1">
    <citation type="submission" date="2014-04" db="EMBL/GenBank/DDBJ databases">
        <authorList>
            <consortium name="DOE Joint Genome Institute"/>
            <person name="Kuo A."/>
            <person name="Kohler A."/>
            <person name="Nagy L.G."/>
            <person name="Floudas D."/>
            <person name="Copeland A."/>
            <person name="Barry K.W."/>
            <person name="Cichocki N."/>
            <person name="Veneault-Fourrey C."/>
            <person name="LaButti K."/>
            <person name="Lindquist E.A."/>
            <person name="Lipzen A."/>
            <person name="Lundell T."/>
            <person name="Morin E."/>
            <person name="Murat C."/>
            <person name="Sun H."/>
            <person name="Tunlid A."/>
            <person name="Henrissat B."/>
            <person name="Grigoriev I.V."/>
            <person name="Hibbett D.S."/>
            <person name="Martin F."/>
            <person name="Nordberg H.P."/>
            <person name="Cantor M.N."/>
            <person name="Hua S.X."/>
        </authorList>
    </citation>
    <scope>NUCLEOTIDE SEQUENCE [LARGE SCALE GENOMIC DNA]</scope>
    <source>
        <strain evidence="1 2">LaAM-08-1</strain>
    </source>
</reference>
<dbReference type="HOGENOM" id="CLU_3125269_0_0_1"/>
<proteinExistence type="predicted"/>
<keyword evidence="2" id="KW-1185">Reference proteome</keyword>
<sequence length="50" mass="5743">MRFVGCRCVSRDDTPQLIHAVQVPARLRMYSDGVTPQSGFWDFHSKVLSF</sequence>
<gene>
    <name evidence="1" type="ORF">K443DRAFT_336622</name>
</gene>
<dbReference type="EMBL" id="KN838558">
    <property type="protein sequence ID" value="KIK05720.1"/>
    <property type="molecule type" value="Genomic_DNA"/>
</dbReference>
<organism evidence="1 2">
    <name type="scientific">Laccaria amethystina LaAM-08-1</name>
    <dbReference type="NCBI Taxonomy" id="1095629"/>
    <lineage>
        <taxon>Eukaryota</taxon>
        <taxon>Fungi</taxon>
        <taxon>Dikarya</taxon>
        <taxon>Basidiomycota</taxon>
        <taxon>Agaricomycotina</taxon>
        <taxon>Agaricomycetes</taxon>
        <taxon>Agaricomycetidae</taxon>
        <taxon>Agaricales</taxon>
        <taxon>Agaricineae</taxon>
        <taxon>Hydnangiaceae</taxon>
        <taxon>Laccaria</taxon>
    </lineage>
</organism>
<dbReference type="Proteomes" id="UP000054477">
    <property type="component" value="Unassembled WGS sequence"/>
</dbReference>
<evidence type="ECO:0000313" key="1">
    <source>
        <dbReference type="EMBL" id="KIK05720.1"/>
    </source>
</evidence>
<reference evidence="2" key="2">
    <citation type="submission" date="2015-01" db="EMBL/GenBank/DDBJ databases">
        <title>Evolutionary Origins and Diversification of the Mycorrhizal Mutualists.</title>
        <authorList>
            <consortium name="DOE Joint Genome Institute"/>
            <consortium name="Mycorrhizal Genomics Consortium"/>
            <person name="Kohler A."/>
            <person name="Kuo A."/>
            <person name="Nagy L.G."/>
            <person name="Floudas D."/>
            <person name="Copeland A."/>
            <person name="Barry K.W."/>
            <person name="Cichocki N."/>
            <person name="Veneault-Fourrey C."/>
            <person name="LaButti K."/>
            <person name="Lindquist E.A."/>
            <person name="Lipzen A."/>
            <person name="Lundell T."/>
            <person name="Morin E."/>
            <person name="Murat C."/>
            <person name="Riley R."/>
            <person name="Ohm R."/>
            <person name="Sun H."/>
            <person name="Tunlid A."/>
            <person name="Henrissat B."/>
            <person name="Grigoriev I.V."/>
            <person name="Hibbett D.S."/>
            <person name="Martin F."/>
        </authorList>
    </citation>
    <scope>NUCLEOTIDE SEQUENCE [LARGE SCALE GENOMIC DNA]</scope>
    <source>
        <strain evidence="2">LaAM-08-1</strain>
    </source>
</reference>
<protein>
    <submittedName>
        <fullName evidence="1">Uncharacterized protein</fullName>
    </submittedName>
</protein>
<accession>A0A0C9X0V5</accession>
<dbReference type="AlphaFoldDB" id="A0A0C9X0V5"/>
<evidence type="ECO:0000313" key="2">
    <source>
        <dbReference type="Proteomes" id="UP000054477"/>
    </source>
</evidence>